<feature type="signal peptide" evidence="3">
    <location>
        <begin position="1"/>
        <end position="19"/>
    </location>
</feature>
<accession>A0AAV9UD64</accession>
<feature type="transmembrane region" description="Helical" evidence="2">
    <location>
        <begin position="458"/>
        <end position="476"/>
    </location>
</feature>
<dbReference type="Proteomes" id="UP001375240">
    <property type="component" value="Unassembled WGS sequence"/>
</dbReference>
<evidence type="ECO:0000256" key="2">
    <source>
        <dbReference type="SAM" id="Phobius"/>
    </source>
</evidence>
<reference evidence="4 5" key="1">
    <citation type="submission" date="2019-10" db="EMBL/GenBank/DDBJ databases">
        <authorList>
            <person name="Palmer J.M."/>
        </authorList>
    </citation>
    <scope>NUCLEOTIDE SEQUENCE [LARGE SCALE GENOMIC DNA]</scope>
    <source>
        <strain evidence="4 5">TWF696</strain>
    </source>
</reference>
<feature type="region of interest" description="Disordered" evidence="1">
    <location>
        <begin position="201"/>
        <end position="230"/>
    </location>
</feature>
<gene>
    <name evidence="4" type="ORF">TWF696_001622</name>
</gene>
<feature type="chain" id="PRO_5043810326" evidence="3">
    <location>
        <begin position="20"/>
        <end position="477"/>
    </location>
</feature>
<dbReference type="AlphaFoldDB" id="A0AAV9UD64"/>
<evidence type="ECO:0000256" key="1">
    <source>
        <dbReference type="SAM" id="MobiDB-lite"/>
    </source>
</evidence>
<sequence length="477" mass="49086">MRTLRGLVAATALICSASGTPNGAKKMGPITSLLPDAPPNSRVASNPAASSAIGNDAALVPPAENSPVRSSALPGNDRTVTQGATKNEAIPIDYDGVQSVAVKVAIASTTTALAISVATVGATATETVGVNADSAIDIDPLATAAVGNDQPISLAANSSDATTLSDTDSPDSTIRAIPAWNGTVPFDASQATDPSVFGLSRTSANRENKDDTNLTGPIPSISNGSVPDTNGILRKRQEVTQKMPDIDSISFQTHTSEGFNQPRIVPVFEAVVDTTTTSSSTTTTDTSTTLTSGTTTTTTTSTTSETGTTVSTTTSWQDISTVTTSSGVAIVTEWTTASTTTCIPAESHTSYTAVPPIQTMCSDTTTLCTVTVAYVISMDPTMTSYYTTPFDTTALAGVAATQTVYSEDPNGFHVYMTTQDDSSGSATATFYFTTPTPTAVPQQVTSSAAHKIARQTSIFSASLAALWGLILYCLVVF</sequence>
<comment type="caution">
    <text evidence="4">The sequence shown here is derived from an EMBL/GenBank/DDBJ whole genome shotgun (WGS) entry which is preliminary data.</text>
</comment>
<name>A0AAV9UD64_9PEZI</name>
<evidence type="ECO:0000313" key="5">
    <source>
        <dbReference type="Proteomes" id="UP001375240"/>
    </source>
</evidence>
<evidence type="ECO:0000256" key="3">
    <source>
        <dbReference type="SAM" id="SignalP"/>
    </source>
</evidence>
<feature type="region of interest" description="Disordered" evidence="1">
    <location>
        <begin position="275"/>
        <end position="307"/>
    </location>
</feature>
<keyword evidence="2" id="KW-0812">Transmembrane</keyword>
<keyword evidence="5" id="KW-1185">Reference proteome</keyword>
<dbReference type="EMBL" id="JAVHNQ010000010">
    <property type="protein sequence ID" value="KAK6338151.1"/>
    <property type="molecule type" value="Genomic_DNA"/>
</dbReference>
<organism evidence="4 5">
    <name type="scientific">Orbilia brochopaga</name>
    <dbReference type="NCBI Taxonomy" id="3140254"/>
    <lineage>
        <taxon>Eukaryota</taxon>
        <taxon>Fungi</taxon>
        <taxon>Dikarya</taxon>
        <taxon>Ascomycota</taxon>
        <taxon>Pezizomycotina</taxon>
        <taxon>Orbiliomycetes</taxon>
        <taxon>Orbiliales</taxon>
        <taxon>Orbiliaceae</taxon>
        <taxon>Orbilia</taxon>
    </lineage>
</organism>
<feature type="region of interest" description="Disordered" evidence="1">
    <location>
        <begin position="58"/>
        <end position="80"/>
    </location>
</feature>
<evidence type="ECO:0000313" key="4">
    <source>
        <dbReference type="EMBL" id="KAK6338151.1"/>
    </source>
</evidence>
<proteinExistence type="predicted"/>
<keyword evidence="2" id="KW-1133">Transmembrane helix</keyword>
<keyword evidence="2" id="KW-0472">Membrane</keyword>
<keyword evidence="3" id="KW-0732">Signal</keyword>
<protein>
    <submittedName>
        <fullName evidence="4">Uncharacterized protein</fullName>
    </submittedName>
</protein>